<accession>A0A3M8SMZ9</accession>
<evidence type="ECO:0000313" key="1">
    <source>
        <dbReference type="EMBL" id="RNF82183.1"/>
    </source>
</evidence>
<protein>
    <submittedName>
        <fullName evidence="1">Uncharacterized protein</fullName>
    </submittedName>
</protein>
<dbReference type="Proteomes" id="UP000267049">
    <property type="component" value="Unassembled WGS sequence"/>
</dbReference>
<dbReference type="EMBL" id="RIBS01000009">
    <property type="protein sequence ID" value="RNF82183.1"/>
    <property type="molecule type" value="Genomic_DNA"/>
</dbReference>
<comment type="caution">
    <text evidence="1">The sequence shown here is derived from an EMBL/GenBank/DDBJ whole genome shotgun (WGS) entry which is preliminary data.</text>
</comment>
<dbReference type="OrthoDB" id="2628285at2"/>
<sequence length="94" mass="10744">MTDTPLNPDAVHDRESFIRFVEALIRDREQAENLERDHPEMYRWGGANEWQNGSISSFLDCALAGAEAQDDWGVAQGPSWRDLAVFLFLGKIYE</sequence>
<dbReference type="AlphaFoldDB" id="A0A3M8SMZ9"/>
<gene>
    <name evidence="1" type="ORF">EER27_14780</name>
</gene>
<name>A0A3M8SMZ9_9GAMM</name>
<organism evidence="1 2">
    <name type="scientific">Montanilutibacter psychrotolerans</name>
    <dbReference type="NCBI Taxonomy" id="1327343"/>
    <lineage>
        <taxon>Bacteria</taxon>
        <taxon>Pseudomonadati</taxon>
        <taxon>Pseudomonadota</taxon>
        <taxon>Gammaproteobacteria</taxon>
        <taxon>Lysobacterales</taxon>
        <taxon>Lysobacteraceae</taxon>
        <taxon>Montanilutibacter</taxon>
    </lineage>
</organism>
<dbReference type="RefSeq" id="WP_123088910.1">
    <property type="nucleotide sequence ID" value="NZ_RIBS01000009.1"/>
</dbReference>
<evidence type="ECO:0000313" key="2">
    <source>
        <dbReference type="Proteomes" id="UP000267049"/>
    </source>
</evidence>
<proteinExistence type="predicted"/>
<reference evidence="1 2" key="1">
    <citation type="submission" date="2018-11" db="EMBL/GenBank/DDBJ databases">
        <title>Lysobacter cryohumiis sp. nov., isolated from soil in the Tianshan Mountains, Xinjiang, China.</title>
        <authorList>
            <person name="Luo Y."/>
            <person name="Sheng H."/>
        </authorList>
    </citation>
    <scope>NUCLEOTIDE SEQUENCE [LARGE SCALE GENOMIC DNA]</scope>
    <source>
        <strain evidence="1 2">ZS60</strain>
    </source>
</reference>
<keyword evidence="2" id="KW-1185">Reference proteome</keyword>